<dbReference type="InterPro" id="IPR000182">
    <property type="entry name" value="GNAT_dom"/>
</dbReference>
<gene>
    <name evidence="2" type="ORF">FHS13_000286</name>
</gene>
<protein>
    <submittedName>
        <fullName evidence="2">RimJ/RimL family protein N-acetyltransferase</fullName>
    </submittedName>
</protein>
<evidence type="ECO:0000313" key="2">
    <source>
        <dbReference type="EMBL" id="MBB6118358.1"/>
    </source>
</evidence>
<name>A0A841IQ27_9ACTN</name>
<keyword evidence="2" id="KW-0808">Transferase</keyword>
<dbReference type="SUPFAM" id="SSF55729">
    <property type="entry name" value="Acyl-CoA N-acyltransferases (Nat)"/>
    <property type="match status" value="1"/>
</dbReference>
<dbReference type="Proteomes" id="UP000536604">
    <property type="component" value="Unassembled WGS sequence"/>
</dbReference>
<dbReference type="AlphaFoldDB" id="A0A841IQ27"/>
<feature type="domain" description="N-acetyltransferase" evidence="1">
    <location>
        <begin position="11"/>
        <end position="168"/>
    </location>
</feature>
<dbReference type="PANTHER" id="PTHR43792">
    <property type="entry name" value="GNAT FAMILY, PUTATIVE (AFU_ORTHOLOGUE AFUA_3G00765)-RELATED-RELATED"/>
    <property type="match status" value="1"/>
</dbReference>
<dbReference type="Pfam" id="PF13302">
    <property type="entry name" value="Acetyltransf_3"/>
    <property type="match status" value="1"/>
</dbReference>
<dbReference type="GO" id="GO:0016747">
    <property type="term" value="F:acyltransferase activity, transferring groups other than amino-acyl groups"/>
    <property type="evidence" value="ECO:0007669"/>
    <property type="project" value="InterPro"/>
</dbReference>
<keyword evidence="3" id="KW-1185">Reference proteome</keyword>
<evidence type="ECO:0000259" key="1">
    <source>
        <dbReference type="PROSITE" id="PS51186"/>
    </source>
</evidence>
<organism evidence="2 3">
    <name type="scientific">Nocardiopsis algeriensis</name>
    <dbReference type="NCBI Taxonomy" id="1478215"/>
    <lineage>
        <taxon>Bacteria</taxon>
        <taxon>Bacillati</taxon>
        <taxon>Actinomycetota</taxon>
        <taxon>Actinomycetes</taxon>
        <taxon>Streptosporangiales</taxon>
        <taxon>Nocardiopsidaceae</taxon>
        <taxon>Nocardiopsis</taxon>
    </lineage>
</organism>
<sequence>MIPVSLDGPALSLRELKPSDAEALHTVYGDSKTVEHLSFRPRTVDQCKAIIDSAVKDAETEPRTVYMLAVLHDEELVGAARLAKDERPHSAQIGFALRHDMWGRGLGAELVQLLLRLGFAELRLARIWGARSPENSASEAVMNKMGMIEEGRIRRHLWTGTAWRDSIVHSILSDEWAG</sequence>
<comment type="caution">
    <text evidence="2">The sequence shown here is derived from an EMBL/GenBank/DDBJ whole genome shotgun (WGS) entry which is preliminary data.</text>
</comment>
<dbReference type="PROSITE" id="PS51186">
    <property type="entry name" value="GNAT"/>
    <property type="match status" value="1"/>
</dbReference>
<dbReference type="EMBL" id="JACHJO010000001">
    <property type="protein sequence ID" value="MBB6118358.1"/>
    <property type="molecule type" value="Genomic_DNA"/>
</dbReference>
<reference evidence="2 3" key="1">
    <citation type="submission" date="2020-08" db="EMBL/GenBank/DDBJ databases">
        <title>Genomic Encyclopedia of Type Strains, Phase III (KMG-III): the genomes of soil and plant-associated and newly described type strains.</title>
        <authorList>
            <person name="Whitman W."/>
        </authorList>
    </citation>
    <scope>NUCLEOTIDE SEQUENCE [LARGE SCALE GENOMIC DNA]</scope>
    <source>
        <strain evidence="2 3">CECT 8712</strain>
    </source>
</reference>
<dbReference type="InterPro" id="IPR051531">
    <property type="entry name" value="N-acetyltransferase"/>
</dbReference>
<dbReference type="InterPro" id="IPR016181">
    <property type="entry name" value="Acyl_CoA_acyltransferase"/>
</dbReference>
<dbReference type="Gene3D" id="3.40.630.30">
    <property type="match status" value="1"/>
</dbReference>
<dbReference type="RefSeq" id="WP_184286111.1">
    <property type="nucleotide sequence ID" value="NZ_JACHJO010000001.1"/>
</dbReference>
<accession>A0A841IQ27</accession>
<proteinExistence type="predicted"/>
<evidence type="ECO:0000313" key="3">
    <source>
        <dbReference type="Proteomes" id="UP000536604"/>
    </source>
</evidence>